<dbReference type="InterPro" id="IPR008473">
    <property type="entry name" value="Phage_holin_3_7"/>
</dbReference>
<dbReference type="AlphaFoldDB" id="A0A2A2F3N9"/>
<dbReference type="OrthoDB" id="6897844at2"/>
<accession>A0A2A2F3N9</accession>
<evidence type="ECO:0008006" key="4">
    <source>
        <dbReference type="Google" id="ProtNLM"/>
    </source>
</evidence>
<keyword evidence="1" id="KW-1133">Transmembrane helix</keyword>
<dbReference type="Proteomes" id="UP000217771">
    <property type="component" value="Unassembled WGS sequence"/>
</dbReference>
<feature type="transmembrane region" description="Helical" evidence="1">
    <location>
        <begin position="39"/>
        <end position="60"/>
    </location>
</feature>
<evidence type="ECO:0000313" key="3">
    <source>
        <dbReference type="Proteomes" id="UP000217771"/>
    </source>
</evidence>
<dbReference type="RefSeq" id="WP_095619242.1">
    <property type="nucleotide sequence ID" value="NZ_NSKB01000001.1"/>
</dbReference>
<comment type="caution">
    <text evidence="2">The sequence shown here is derived from an EMBL/GenBank/DDBJ whole genome shotgun (WGS) entry which is preliminary data.</text>
</comment>
<dbReference type="EMBL" id="NSKB01000001">
    <property type="protein sequence ID" value="PAU79229.1"/>
    <property type="molecule type" value="Genomic_DNA"/>
</dbReference>
<name>A0A2A2F3N9_9GAMM</name>
<reference evidence="2 3" key="1">
    <citation type="submission" date="2017-08" db="EMBL/GenBank/DDBJ databases">
        <title>Halomonas alkalisoli sp. nov., isolated from saline alkaline soil.</title>
        <authorList>
            <person name="Wang D."/>
            <person name="Zhang G."/>
        </authorList>
    </citation>
    <scope>NUCLEOTIDE SEQUENCE [LARGE SCALE GENOMIC DNA]</scope>
    <source>
        <strain evidence="2 3">WRN001</strain>
    </source>
</reference>
<protein>
    <recommendedName>
        <fullName evidence="4">Phage holin family protein</fullName>
    </recommendedName>
</protein>
<evidence type="ECO:0000256" key="1">
    <source>
        <dbReference type="SAM" id="Phobius"/>
    </source>
</evidence>
<dbReference type="Pfam" id="PF05449">
    <property type="entry name" value="Phage_holin_3_7"/>
    <property type="match status" value="1"/>
</dbReference>
<sequence>MADTGVLQSIAPALAAFSYFIAAMRLATFRRGARRYKPCVSLLASVLIGTLLCAGLEVVFLKPEVSLFQTVLAALFCVLTLRARGNVASLMRMSYDGTSETR</sequence>
<keyword evidence="1" id="KW-0472">Membrane</keyword>
<gene>
    <name evidence="2" type="ORF">CK498_02340</name>
</gene>
<feature type="transmembrane region" description="Helical" evidence="1">
    <location>
        <begin position="6"/>
        <end position="27"/>
    </location>
</feature>
<evidence type="ECO:0000313" key="2">
    <source>
        <dbReference type="EMBL" id="PAU79229.1"/>
    </source>
</evidence>
<proteinExistence type="predicted"/>
<feature type="transmembrane region" description="Helical" evidence="1">
    <location>
        <begin position="66"/>
        <end position="83"/>
    </location>
</feature>
<keyword evidence="1" id="KW-0812">Transmembrane</keyword>
<organism evidence="2 3">
    <name type="scientific">Halomonas salipaludis</name>
    <dbReference type="NCBI Taxonomy" id="2032625"/>
    <lineage>
        <taxon>Bacteria</taxon>
        <taxon>Pseudomonadati</taxon>
        <taxon>Pseudomonadota</taxon>
        <taxon>Gammaproteobacteria</taxon>
        <taxon>Oceanospirillales</taxon>
        <taxon>Halomonadaceae</taxon>
        <taxon>Halomonas</taxon>
    </lineage>
</organism>
<keyword evidence="3" id="KW-1185">Reference proteome</keyword>